<organism evidence="2 3">
    <name type="scientific">Thalassiosira oceanica</name>
    <name type="common">Marine diatom</name>
    <dbReference type="NCBI Taxonomy" id="159749"/>
    <lineage>
        <taxon>Eukaryota</taxon>
        <taxon>Sar</taxon>
        <taxon>Stramenopiles</taxon>
        <taxon>Ochrophyta</taxon>
        <taxon>Bacillariophyta</taxon>
        <taxon>Coscinodiscophyceae</taxon>
        <taxon>Thalassiosirophycidae</taxon>
        <taxon>Thalassiosirales</taxon>
        <taxon>Thalassiosiraceae</taxon>
        <taxon>Thalassiosira</taxon>
    </lineage>
</organism>
<dbReference type="eggNOG" id="ENOG502T9ZX">
    <property type="taxonomic scope" value="Eukaryota"/>
</dbReference>
<dbReference type="InterPro" id="IPR036249">
    <property type="entry name" value="Thioredoxin-like_sf"/>
</dbReference>
<dbReference type="OMA" id="PDAHECL"/>
<dbReference type="EMBL" id="AGNL01038619">
    <property type="protein sequence ID" value="EJK53049.1"/>
    <property type="molecule type" value="Genomic_DNA"/>
</dbReference>
<sequence>MLSFILFVSLPLTTAFSAEIRVCQSPGCLDDGARETLDYLTSLAPPDVRVGKGRCLSLCGAGPVVEVIKDGSGASSLKEKKVAGEKMKNMILKWHDSNDGDVLKPYQITGRVQGYEESIQAREAYDAKDFEGALELCTFAIQDARKPAMLLQEARDRDSSAGCESNEELGFPVEMRWLIETFKVSCRCRLVLGDVEKARSDAFAATIFSKNSDPDAHECLAEVCKATHDLIGELQALKAAVGQYNRIEELCSKPQPGADAPSRAQNTQRKMKAAARKRELGFRINSLTNELTTS</sequence>
<keyword evidence="3" id="KW-1185">Reference proteome</keyword>
<protein>
    <submittedName>
        <fullName evidence="2">Uncharacterized protein</fullName>
    </submittedName>
</protein>
<evidence type="ECO:0000313" key="2">
    <source>
        <dbReference type="EMBL" id="EJK53049.1"/>
    </source>
</evidence>
<evidence type="ECO:0000256" key="1">
    <source>
        <dbReference type="SAM" id="SignalP"/>
    </source>
</evidence>
<comment type="caution">
    <text evidence="2">The sequence shown here is derived from an EMBL/GenBank/DDBJ whole genome shotgun (WGS) entry which is preliminary data.</text>
</comment>
<dbReference type="Proteomes" id="UP000266841">
    <property type="component" value="Unassembled WGS sequence"/>
</dbReference>
<feature type="chain" id="PRO_5003836368" evidence="1">
    <location>
        <begin position="18"/>
        <end position="294"/>
    </location>
</feature>
<dbReference type="OrthoDB" id="55782at2759"/>
<dbReference type="PANTHER" id="PTHR47682">
    <property type="entry name" value="TETRATRICOPEPTIDE REPEAT (TPR)-CONTAINING PROTEIN"/>
    <property type="match status" value="1"/>
</dbReference>
<accession>K0RL93</accession>
<keyword evidence="1" id="KW-0732">Signal</keyword>
<dbReference type="CDD" id="cd02980">
    <property type="entry name" value="TRX_Fd_family"/>
    <property type="match status" value="1"/>
</dbReference>
<reference evidence="2 3" key="1">
    <citation type="journal article" date="2012" name="Genome Biol.">
        <title>Genome and low-iron response of an oceanic diatom adapted to chronic iron limitation.</title>
        <authorList>
            <person name="Lommer M."/>
            <person name="Specht M."/>
            <person name="Roy A.S."/>
            <person name="Kraemer L."/>
            <person name="Andreson R."/>
            <person name="Gutowska M.A."/>
            <person name="Wolf J."/>
            <person name="Bergner S.V."/>
            <person name="Schilhabel M.B."/>
            <person name="Klostermeier U.C."/>
            <person name="Beiko R.G."/>
            <person name="Rosenstiel P."/>
            <person name="Hippler M."/>
            <person name="Laroche J."/>
        </authorList>
    </citation>
    <scope>NUCLEOTIDE SEQUENCE [LARGE SCALE GENOMIC DNA]</scope>
    <source>
        <strain evidence="2 3">CCMP1005</strain>
    </source>
</reference>
<proteinExistence type="predicted"/>
<dbReference type="SUPFAM" id="SSF52833">
    <property type="entry name" value="Thioredoxin-like"/>
    <property type="match status" value="1"/>
</dbReference>
<feature type="signal peptide" evidence="1">
    <location>
        <begin position="1"/>
        <end position="17"/>
    </location>
</feature>
<dbReference type="Gene3D" id="3.40.30.10">
    <property type="entry name" value="Glutaredoxin"/>
    <property type="match status" value="1"/>
</dbReference>
<dbReference type="PANTHER" id="PTHR47682:SF1">
    <property type="entry name" value="TETRATRICOPEPTIDE REPEAT (TPR)-CONTAINING PROTEIN"/>
    <property type="match status" value="1"/>
</dbReference>
<dbReference type="AlphaFoldDB" id="K0RL93"/>
<gene>
    <name evidence="2" type="ORF">THAOC_27583</name>
</gene>
<name>K0RL93_THAOC</name>
<evidence type="ECO:0000313" key="3">
    <source>
        <dbReference type="Proteomes" id="UP000266841"/>
    </source>
</evidence>